<feature type="transmembrane region" description="Helical" evidence="1">
    <location>
        <begin position="195"/>
        <end position="215"/>
    </location>
</feature>
<accession>A3HRF6</accession>
<keyword evidence="1" id="KW-0812">Transmembrane</keyword>
<feature type="transmembrane region" description="Helical" evidence="1">
    <location>
        <begin position="167"/>
        <end position="189"/>
    </location>
</feature>
<feature type="transmembrane region" description="Helical" evidence="1">
    <location>
        <begin position="78"/>
        <end position="98"/>
    </location>
</feature>
<gene>
    <name evidence="2" type="ORF">ALPR1_09425</name>
</gene>
<reference evidence="2 3" key="1">
    <citation type="journal article" date="2011" name="J. Bacteriol.">
        <title>Complete genome sequence of Algoriphagus sp. PR1, bacterial prey of a colony-forming choanoflagellate.</title>
        <authorList>
            <person name="Alegado R.A."/>
            <person name="Ferriera S."/>
            <person name="Nusbaum C."/>
            <person name="Young S.K."/>
            <person name="Zeng Q."/>
            <person name="Imamovic A."/>
            <person name="Fairclough S.R."/>
            <person name="King N."/>
        </authorList>
    </citation>
    <scope>NUCLEOTIDE SEQUENCE [LARGE SCALE GENOMIC DNA]</scope>
    <source>
        <strain evidence="2 3">PR1</strain>
    </source>
</reference>
<dbReference type="EMBL" id="CM001023">
    <property type="protein sequence ID" value="EAZ82424.1"/>
    <property type="molecule type" value="Genomic_DNA"/>
</dbReference>
<evidence type="ECO:0000313" key="3">
    <source>
        <dbReference type="Proteomes" id="UP000003919"/>
    </source>
</evidence>
<keyword evidence="1" id="KW-0472">Membrane</keyword>
<feature type="transmembrane region" description="Helical" evidence="1">
    <location>
        <begin position="375"/>
        <end position="394"/>
    </location>
</feature>
<organism evidence="2 3">
    <name type="scientific">Algoriphagus machipongonensis</name>
    <dbReference type="NCBI Taxonomy" id="388413"/>
    <lineage>
        <taxon>Bacteria</taxon>
        <taxon>Pseudomonadati</taxon>
        <taxon>Bacteroidota</taxon>
        <taxon>Cytophagia</taxon>
        <taxon>Cytophagales</taxon>
        <taxon>Cyclobacteriaceae</taxon>
        <taxon>Algoriphagus</taxon>
    </lineage>
</organism>
<evidence type="ECO:0000256" key="1">
    <source>
        <dbReference type="SAM" id="Phobius"/>
    </source>
</evidence>
<feature type="transmembrane region" description="Helical" evidence="1">
    <location>
        <begin position="110"/>
        <end position="128"/>
    </location>
</feature>
<protein>
    <recommendedName>
        <fullName evidence="4">Glycosyltransferase RgtA/B/C/D-like domain-containing protein</fullName>
    </recommendedName>
</protein>
<dbReference type="Proteomes" id="UP000003919">
    <property type="component" value="Chromosome"/>
</dbReference>
<feature type="transmembrane region" description="Helical" evidence="1">
    <location>
        <begin position="305"/>
        <end position="321"/>
    </location>
</feature>
<evidence type="ECO:0008006" key="4">
    <source>
        <dbReference type="Google" id="ProtNLM"/>
    </source>
</evidence>
<dbReference type="eggNOG" id="ENOG5033BH8">
    <property type="taxonomic scope" value="Bacteria"/>
</dbReference>
<sequence length="517" mass="60781">MKDFIKKNLFIFWVTLFSIFTLIIWFLPWRFQVNDDQVMMWLVSGAYTGTPESYAVYIHPFLSWTFSKLYILSPTTPWYPLTWFLVVYFSFLSLIKVLSIKIIPFFQQQFMAILICLICIHFLFFLQFTQVAGIAFLAGLILCINSGAKSLNYLLSITLMSLAFLIRYEAVLLVTIGASFYFLIVYRYAELKKLAFMFLPIVGIALLLFFSKFYWEKNSEYSKFLQFNKARSGVLDHPAFHRILIENEISEDSKWFFFSRWFFEEGELATQDLIEYKSELDQMLFSLDQVAETFRRTAKIQMAEAFKSFISLLILGLLFFYGKKKVVTFTIVWLLVLLVLSHFFIFYGRVTILFFLVLLIPLILDSSFFGKENYWKWGISLLVFALIFHSINFLKEGYGRKIMRSEITELTMNTSASEPIFIEGYQVHMFGLNYNQFNPSPFIIQGWISRSPFQEKALKRFNVSKISKLGTFSLLAIQMDEPLVFPDYMKSLNPNIHRVSFTTSPNFQFLQFKSDPY</sequence>
<name>A3HRF6_9BACT</name>
<feature type="transmembrane region" description="Helical" evidence="1">
    <location>
        <begin position="9"/>
        <end position="31"/>
    </location>
</feature>
<dbReference type="AlphaFoldDB" id="A3HRF6"/>
<dbReference type="RefSeq" id="WP_008200090.1">
    <property type="nucleotide sequence ID" value="NZ_CM001023.1"/>
</dbReference>
<feature type="transmembrane region" description="Helical" evidence="1">
    <location>
        <begin position="327"/>
        <end position="345"/>
    </location>
</feature>
<dbReference type="OrthoDB" id="817762at2"/>
<dbReference type="EMBL" id="AAXU02000001">
    <property type="protein sequence ID" value="EAZ82424.1"/>
    <property type="molecule type" value="Genomic_DNA"/>
</dbReference>
<feature type="transmembrane region" description="Helical" evidence="1">
    <location>
        <begin position="134"/>
        <end position="155"/>
    </location>
</feature>
<feature type="transmembrane region" description="Helical" evidence="1">
    <location>
        <begin position="352"/>
        <end position="369"/>
    </location>
</feature>
<keyword evidence="1" id="KW-1133">Transmembrane helix</keyword>
<proteinExistence type="predicted"/>
<comment type="caution">
    <text evidence="2">The sequence shown here is derived from an EMBL/GenBank/DDBJ whole genome shotgun (WGS) entry which is preliminary data.</text>
</comment>
<dbReference type="HOGENOM" id="CLU_526441_0_0_10"/>
<dbReference type="STRING" id="388413.ALPR1_09425"/>
<keyword evidence="3" id="KW-1185">Reference proteome</keyword>
<evidence type="ECO:0000313" key="2">
    <source>
        <dbReference type="EMBL" id="EAZ82424.1"/>
    </source>
</evidence>